<accession>A0AAD3H247</accession>
<organism evidence="2 3">
    <name type="scientific">Chaetoceros tenuissimus</name>
    <dbReference type="NCBI Taxonomy" id="426638"/>
    <lineage>
        <taxon>Eukaryota</taxon>
        <taxon>Sar</taxon>
        <taxon>Stramenopiles</taxon>
        <taxon>Ochrophyta</taxon>
        <taxon>Bacillariophyta</taxon>
        <taxon>Coscinodiscophyceae</taxon>
        <taxon>Chaetocerotophycidae</taxon>
        <taxon>Chaetocerotales</taxon>
        <taxon>Chaetocerotaceae</taxon>
        <taxon>Chaetoceros</taxon>
    </lineage>
</organism>
<keyword evidence="1" id="KW-0175">Coiled coil</keyword>
<sequence>MADLKELEQKIANLTNEDQFKADQAAVQAAQMEMLTTLRSIREAMVSSKDSGASSKELEALKEENENLKKINMKQRYRIDHLIDGIKDMQQQLAK</sequence>
<dbReference type="AlphaFoldDB" id="A0AAD3H247"/>
<evidence type="ECO:0000313" key="3">
    <source>
        <dbReference type="Proteomes" id="UP001054902"/>
    </source>
</evidence>
<dbReference type="Proteomes" id="UP001054902">
    <property type="component" value="Unassembled WGS sequence"/>
</dbReference>
<evidence type="ECO:0000256" key="1">
    <source>
        <dbReference type="SAM" id="Coils"/>
    </source>
</evidence>
<reference evidence="2 3" key="1">
    <citation type="journal article" date="2021" name="Sci. Rep.">
        <title>The genome of the diatom Chaetoceros tenuissimus carries an ancient integrated fragment of an extant virus.</title>
        <authorList>
            <person name="Hongo Y."/>
            <person name="Kimura K."/>
            <person name="Takaki Y."/>
            <person name="Yoshida Y."/>
            <person name="Baba S."/>
            <person name="Kobayashi G."/>
            <person name="Nagasaki K."/>
            <person name="Hano T."/>
            <person name="Tomaru Y."/>
        </authorList>
    </citation>
    <scope>NUCLEOTIDE SEQUENCE [LARGE SCALE GENOMIC DNA]</scope>
    <source>
        <strain evidence="2 3">NIES-3715</strain>
    </source>
</reference>
<keyword evidence="3" id="KW-1185">Reference proteome</keyword>
<gene>
    <name evidence="2" type="ORF">CTEN210_03981</name>
</gene>
<comment type="caution">
    <text evidence="2">The sequence shown here is derived from an EMBL/GenBank/DDBJ whole genome shotgun (WGS) entry which is preliminary data.</text>
</comment>
<dbReference type="EMBL" id="BLLK01000023">
    <property type="protein sequence ID" value="GFH47506.1"/>
    <property type="molecule type" value="Genomic_DNA"/>
</dbReference>
<protein>
    <submittedName>
        <fullName evidence="2">Uncharacterized protein</fullName>
    </submittedName>
</protein>
<proteinExistence type="predicted"/>
<feature type="coiled-coil region" evidence="1">
    <location>
        <begin position="51"/>
        <end position="78"/>
    </location>
</feature>
<name>A0AAD3H247_9STRA</name>
<evidence type="ECO:0000313" key="2">
    <source>
        <dbReference type="EMBL" id="GFH47506.1"/>
    </source>
</evidence>